<dbReference type="Gene3D" id="3.40.50.300">
    <property type="entry name" value="P-loop containing nucleotide triphosphate hydrolases"/>
    <property type="match status" value="1"/>
</dbReference>
<evidence type="ECO:0000256" key="1">
    <source>
        <dbReference type="ARBA" id="ARBA00004202"/>
    </source>
</evidence>
<evidence type="ECO:0000256" key="5">
    <source>
        <dbReference type="ARBA" id="ARBA00022840"/>
    </source>
</evidence>
<proteinExistence type="inferred from homology"/>
<dbReference type="InterPro" id="IPR003593">
    <property type="entry name" value="AAA+_ATPase"/>
</dbReference>
<dbReference type="InterPro" id="IPR027417">
    <property type="entry name" value="P-loop_NTPase"/>
</dbReference>
<reference evidence="11 12" key="1">
    <citation type="submission" date="2017-10" db="EMBL/GenBank/DDBJ databases">
        <title>Comparative genomics between pathogenic Norcardia.</title>
        <authorList>
            <person name="Zeng L."/>
        </authorList>
    </citation>
    <scope>NUCLEOTIDE SEQUENCE [LARGE SCALE GENOMIC DNA]</scope>
    <source>
        <strain evidence="11 12">NC_YFY_NT001</strain>
    </source>
</reference>
<keyword evidence="6" id="KW-1278">Translocase</keyword>
<dbReference type="PANTHER" id="PTHR42711:SF19">
    <property type="entry name" value="DOXORUBICIN RESISTANCE ATP-BINDING PROTEIN DRRA"/>
    <property type="match status" value="1"/>
</dbReference>
<dbReference type="FunFam" id="3.40.50.300:FF:000589">
    <property type="entry name" value="ABC transporter, ATP-binding subunit"/>
    <property type="match status" value="1"/>
</dbReference>
<evidence type="ECO:0000256" key="7">
    <source>
        <dbReference type="ARBA" id="ARBA00023136"/>
    </source>
</evidence>
<gene>
    <name evidence="11" type="ORF">CRH09_26785</name>
</gene>
<dbReference type="InterPro" id="IPR050763">
    <property type="entry name" value="ABC_transporter_ATP-binding"/>
</dbReference>
<evidence type="ECO:0000256" key="2">
    <source>
        <dbReference type="ARBA" id="ARBA00022448"/>
    </source>
</evidence>
<keyword evidence="7" id="KW-0472">Membrane</keyword>
<evidence type="ECO:0000259" key="10">
    <source>
        <dbReference type="PROSITE" id="PS50893"/>
    </source>
</evidence>
<evidence type="ECO:0000313" key="12">
    <source>
        <dbReference type="Proteomes" id="UP000221961"/>
    </source>
</evidence>
<comment type="similarity">
    <text evidence="9">Belongs to the ABC transporter superfamily. Drug exporter-1 (DrugE1) (TC 3.A.1.105) family.</text>
</comment>
<comment type="subcellular location">
    <subcellularLocation>
        <location evidence="1">Cell membrane</location>
        <topology evidence="1">Peripheral membrane protein</topology>
    </subcellularLocation>
</comment>
<dbReference type="InterPro" id="IPR005894">
    <property type="entry name" value="DrrA"/>
</dbReference>
<dbReference type="GO" id="GO:0016887">
    <property type="term" value="F:ATP hydrolysis activity"/>
    <property type="evidence" value="ECO:0007669"/>
    <property type="project" value="InterPro"/>
</dbReference>
<dbReference type="RefSeq" id="WP_098696277.1">
    <property type="nucleotide sequence ID" value="NZ_CP023778.1"/>
</dbReference>
<dbReference type="SUPFAM" id="SSF52540">
    <property type="entry name" value="P-loop containing nucleoside triphosphate hydrolases"/>
    <property type="match status" value="1"/>
</dbReference>
<protein>
    <submittedName>
        <fullName evidence="11">Daunorubicin/doxorubicin resistance ABC transporter ATP-binding protein DrrA</fullName>
    </submittedName>
</protein>
<evidence type="ECO:0000256" key="8">
    <source>
        <dbReference type="ARBA" id="ARBA00023251"/>
    </source>
</evidence>
<dbReference type="Pfam" id="PF13732">
    <property type="entry name" value="DrrA1-3_C"/>
    <property type="match status" value="1"/>
</dbReference>
<keyword evidence="3" id="KW-1003">Cell membrane</keyword>
<keyword evidence="4" id="KW-0547">Nucleotide-binding</keyword>
<dbReference type="GO" id="GO:1900753">
    <property type="term" value="P:doxorubicin transport"/>
    <property type="evidence" value="ECO:0007669"/>
    <property type="project" value="InterPro"/>
</dbReference>
<evidence type="ECO:0000256" key="6">
    <source>
        <dbReference type="ARBA" id="ARBA00022967"/>
    </source>
</evidence>
<dbReference type="GO" id="GO:0043215">
    <property type="term" value="P:daunorubicin transport"/>
    <property type="evidence" value="ECO:0007669"/>
    <property type="project" value="InterPro"/>
</dbReference>
<evidence type="ECO:0000256" key="4">
    <source>
        <dbReference type="ARBA" id="ARBA00022741"/>
    </source>
</evidence>
<dbReference type="InterPro" id="IPR003439">
    <property type="entry name" value="ABC_transporter-like_ATP-bd"/>
</dbReference>
<evidence type="ECO:0000256" key="9">
    <source>
        <dbReference type="ARBA" id="ARBA00049985"/>
    </source>
</evidence>
<dbReference type="Proteomes" id="UP000221961">
    <property type="component" value="Chromosome"/>
</dbReference>
<feature type="domain" description="ABC transporter" evidence="10">
    <location>
        <begin position="7"/>
        <end position="237"/>
    </location>
</feature>
<dbReference type="SMART" id="SM00382">
    <property type="entry name" value="AAA"/>
    <property type="match status" value="1"/>
</dbReference>
<dbReference type="GeneID" id="88360923"/>
<sequence length="319" mass="33907">MSADIAIVAQSLRKSFGALVAVDDINLTVASGSIFALLGPNGAGKTTVVRMLATLIRPTLGTARIFGYDVVRDATAVRSMIGLTGQYASIDENLSAEENLRIFGRLLGLSRQQAGRRAAELLEQFELSGAADRPAATLSGGTRRRLDLAATLITYPPLIFLDEPTTGLDPHNRVQMWATVRSLAAAGVTILLTTQYLEEADMLADRIAVIDHGSVIAEGSADELKRSVGGEVLRVELAETSRLSTAVTIAERLSGHTAGVMPDHSALSIPLSDIHSATKILVELQRGGIALRGFGVDRPDLNEVFLALTGRIERQDVAS</sequence>
<keyword evidence="5 11" id="KW-0067">ATP-binding</keyword>
<dbReference type="GO" id="GO:0046677">
    <property type="term" value="P:response to antibiotic"/>
    <property type="evidence" value="ECO:0007669"/>
    <property type="project" value="UniProtKB-KW"/>
</dbReference>
<dbReference type="Pfam" id="PF00005">
    <property type="entry name" value="ABC_tran"/>
    <property type="match status" value="1"/>
</dbReference>
<dbReference type="NCBIfam" id="TIGR01188">
    <property type="entry name" value="drrA"/>
    <property type="match status" value="1"/>
</dbReference>
<organism evidence="11 12">
    <name type="scientific">Nocardia terpenica</name>
    <dbReference type="NCBI Taxonomy" id="455432"/>
    <lineage>
        <taxon>Bacteria</taxon>
        <taxon>Bacillati</taxon>
        <taxon>Actinomycetota</taxon>
        <taxon>Actinomycetes</taxon>
        <taxon>Mycobacteriales</taxon>
        <taxon>Nocardiaceae</taxon>
        <taxon>Nocardia</taxon>
    </lineage>
</organism>
<keyword evidence="8" id="KW-0046">Antibiotic resistance</keyword>
<keyword evidence="2" id="KW-0813">Transport</keyword>
<dbReference type="AlphaFoldDB" id="A0A291RNV1"/>
<dbReference type="InterPro" id="IPR025302">
    <property type="entry name" value="DrrA1/2-like_C"/>
</dbReference>
<accession>A0A291RNV1</accession>
<dbReference type="GO" id="GO:0055085">
    <property type="term" value="P:transmembrane transport"/>
    <property type="evidence" value="ECO:0007669"/>
    <property type="project" value="UniProtKB-ARBA"/>
</dbReference>
<dbReference type="PROSITE" id="PS50893">
    <property type="entry name" value="ABC_TRANSPORTER_2"/>
    <property type="match status" value="1"/>
</dbReference>
<evidence type="ECO:0000256" key="3">
    <source>
        <dbReference type="ARBA" id="ARBA00022475"/>
    </source>
</evidence>
<dbReference type="GO" id="GO:0005886">
    <property type="term" value="C:plasma membrane"/>
    <property type="evidence" value="ECO:0007669"/>
    <property type="project" value="UniProtKB-SubCell"/>
</dbReference>
<dbReference type="PANTHER" id="PTHR42711">
    <property type="entry name" value="ABC TRANSPORTER ATP-BINDING PROTEIN"/>
    <property type="match status" value="1"/>
</dbReference>
<name>A0A291RNV1_9NOCA</name>
<dbReference type="GO" id="GO:0005524">
    <property type="term" value="F:ATP binding"/>
    <property type="evidence" value="ECO:0007669"/>
    <property type="project" value="UniProtKB-KW"/>
</dbReference>
<evidence type="ECO:0000313" key="11">
    <source>
        <dbReference type="EMBL" id="ATL69243.1"/>
    </source>
</evidence>
<dbReference type="KEGG" id="ntp:CRH09_26785"/>
<dbReference type="EMBL" id="CP023778">
    <property type="protein sequence ID" value="ATL69243.1"/>
    <property type="molecule type" value="Genomic_DNA"/>
</dbReference>